<keyword evidence="2" id="KW-1133">Transmembrane helix</keyword>
<dbReference type="EMBL" id="HBUF01342963">
    <property type="protein sequence ID" value="CAG6706059.1"/>
    <property type="molecule type" value="Transcribed_RNA"/>
</dbReference>
<proteinExistence type="predicted"/>
<feature type="region of interest" description="Disordered" evidence="1">
    <location>
        <begin position="68"/>
        <end position="105"/>
    </location>
</feature>
<name>A0A8D8UFA3_9HEMI</name>
<evidence type="ECO:0000256" key="1">
    <source>
        <dbReference type="SAM" id="MobiDB-lite"/>
    </source>
</evidence>
<accession>A0A8D8UFA3</accession>
<feature type="transmembrane region" description="Helical" evidence="2">
    <location>
        <begin position="7"/>
        <end position="24"/>
    </location>
</feature>
<dbReference type="EMBL" id="HBUF01342962">
    <property type="protein sequence ID" value="CAG6706058.1"/>
    <property type="molecule type" value="Transcribed_RNA"/>
</dbReference>
<feature type="transmembrane region" description="Helical" evidence="2">
    <location>
        <begin position="30"/>
        <end position="47"/>
    </location>
</feature>
<organism evidence="3">
    <name type="scientific">Cacopsylla melanoneura</name>
    <dbReference type="NCBI Taxonomy" id="428564"/>
    <lineage>
        <taxon>Eukaryota</taxon>
        <taxon>Metazoa</taxon>
        <taxon>Ecdysozoa</taxon>
        <taxon>Arthropoda</taxon>
        <taxon>Hexapoda</taxon>
        <taxon>Insecta</taxon>
        <taxon>Pterygota</taxon>
        <taxon>Neoptera</taxon>
        <taxon>Paraneoptera</taxon>
        <taxon>Hemiptera</taxon>
        <taxon>Sternorrhyncha</taxon>
        <taxon>Psylloidea</taxon>
        <taxon>Psyllidae</taxon>
        <taxon>Psyllinae</taxon>
        <taxon>Cacopsylla</taxon>
    </lineage>
</organism>
<evidence type="ECO:0000313" key="3">
    <source>
        <dbReference type="EMBL" id="CAG6706060.1"/>
    </source>
</evidence>
<dbReference type="EMBL" id="HBUF01342961">
    <property type="protein sequence ID" value="CAG6706057.1"/>
    <property type="molecule type" value="Transcribed_RNA"/>
</dbReference>
<dbReference type="EMBL" id="HBUF01342964">
    <property type="protein sequence ID" value="CAG6706060.1"/>
    <property type="molecule type" value="Transcribed_RNA"/>
</dbReference>
<protein>
    <submittedName>
        <fullName evidence="3">Uncharacterized protein</fullName>
    </submittedName>
</protein>
<keyword evidence="2" id="KW-0472">Membrane</keyword>
<keyword evidence="2" id="KW-0812">Transmembrane</keyword>
<evidence type="ECO:0000256" key="2">
    <source>
        <dbReference type="SAM" id="Phobius"/>
    </source>
</evidence>
<reference evidence="3" key="1">
    <citation type="submission" date="2021-05" db="EMBL/GenBank/DDBJ databases">
        <authorList>
            <person name="Alioto T."/>
            <person name="Alioto T."/>
            <person name="Gomez Garrido J."/>
        </authorList>
    </citation>
    <scope>NUCLEOTIDE SEQUENCE</scope>
</reference>
<sequence length="105" mass="11856">MNSVRIRLKVILLYNIIILVVMWFDPNGYILLYLLLIFILLSIFKSLKTLITKVGNQTSCMFFSDEQKAGNHGAGRQHSPHHTSGHAYNAKNPPPRGQKASVFTT</sequence>
<dbReference type="AlphaFoldDB" id="A0A8D8UFA3"/>